<dbReference type="SUPFAM" id="SSF55797">
    <property type="entry name" value="PR-1-like"/>
    <property type="match status" value="1"/>
</dbReference>
<evidence type="ECO:0000313" key="4">
    <source>
        <dbReference type="EMBL" id="MBR7553489.1"/>
    </source>
</evidence>
<feature type="domain" description="SCP" evidence="3">
    <location>
        <begin position="120"/>
        <end position="235"/>
    </location>
</feature>
<proteinExistence type="predicted"/>
<sequence>MLVKKVTVILFAIILFCVGCGQEEESIDFKFEPDPVSFGGNGDEVRPRQNRWANDGDSNSIQNPEYSIGTKKRERTNGRNRRGFESETDPRPGIGSPEKRDGDSIKTQSQLDDLLEEVVELTNREREVNGLPTLKIDPELQDVAQEKSADMADLNYFSHESPTYGSPFDMLNEFGIDYEVAAENIAAGFFDPEDVVNGWMKSEGHRENILNQNVTHIGVGFEEGGEMGTYWTQLFIAK</sequence>
<feature type="compositionally biased region" description="Basic residues" evidence="1">
    <location>
        <begin position="70"/>
        <end position="81"/>
    </location>
</feature>
<dbReference type="Pfam" id="PF00188">
    <property type="entry name" value="CAP"/>
    <property type="match status" value="1"/>
</dbReference>
<gene>
    <name evidence="4" type="ORF">KC820_04895</name>
</gene>
<feature type="chain" id="PRO_5039577872" evidence="2">
    <location>
        <begin position="22"/>
        <end position="238"/>
    </location>
</feature>
<dbReference type="PANTHER" id="PTHR31157">
    <property type="entry name" value="SCP DOMAIN-CONTAINING PROTEIN"/>
    <property type="match status" value="1"/>
</dbReference>
<dbReference type="InterPro" id="IPR035940">
    <property type="entry name" value="CAP_sf"/>
</dbReference>
<dbReference type="EMBL" id="JAGSIE010000012">
    <property type="protein sequence ID" value="MBR7553489.1"/>
    <property type="molecule type" value="Genomic_DNA"/>
</dbReference>
<feature type="region of interest" description="Disordered" evidence="1">
    <location>
        <begin position="38"/>
        <end position="110"/>
    </location>
</feature>
<keyword evidence="2" id="KW-0732">Signal</keyword>
<evidence type="ECO:0000313" key="5">
    <source>
        <dbReference type="Proteomes" id="UP000675431"/>
    </source>
</evidence>
<organism evidence="4 5">
    <name type="scientific">Allobacillus saliphilus</name>
    <dbReference type="NCBI Taxonomy" id="2912308"/>
    <lineage>
        <taxon>Bacteria</taxon>
        <taxon>Bacillati</taxon>
        <taxon>Bacillota</taxon>
        <taxon>Bacilli</taxon>
        <taxon>Bacillales</taxon>
        <taxon>Bacillaceae</taxon>
        <taxon>Allobacillus</taxon>
    </lineage>
</organism>
<dbReference type="Gene3D" id="3.40.33.10">
    <property type="entry name" value="CAP"/>
    <property type="match status" value="1"/>
</dbReference>
<dbReference type="PANTHER" id="PTHR31157:SF1">
    <property type="entry name" value="SCP DOMAIN-CONTAINING PROTEIN"/>
    <property type="match status" value="1"/>
</dbReference>
<reference evidence="4 5" key="1">
    <citation type="submission" date="2021-04" db="EMBL/GenBank/DDBJ databases">
        <title>Allobacillus sp. nov. SKP8-2 isolated from shrimp paste.</title>
        <authorList>
            <person name="Tanasupawat S."/>
            <person name="Yiamsombat S."/>
            <person name="Kanchanasin P."/>
            <person name="Kuncharoen N."/>
        </authorList>
    </citation>
    <scope>NUCLEOTIDE SEQUENCE [LARGE SCALE GENOMIC DNA]</scope>
    <source>
        <strain evidence="4 5">SKP8-2</strain>
    </source>
</reference>
<dbReference type="InterPro" id="IPR014044">
    <property type="entry name" value="CAP_dom"/>
</dbReference>
<evidence type="ECO:0000259" key="3">
    <source>
        <dbReference type="Pfam" id="PF00188"/>
    </source>
</evidence>
<name>A0A941CTP0_9BACI</name>
<accession>A0A941CTP0</accession>
<evidence type="ECO:0000256" key="2">
    <source>
        <dbReference type="SAM" id="SignalP"/>
    </source>
</evidence>
<evidence type="ECO:0000256" key="1">
    <source>
        <dbReference type="SAM" id="MobiDB-lite"/>
    </source>
</evidence>
<feature type="signal peptide" evidence="2">
    <location>
        <begin position="1"/>
        <end position="21"/>
    </location>
</feature>
<dbReference type="AlphaFoldDB" id="A0A941CTP0"/>
<dbReference type="Proteomes" id="UP000675431">
    <property type="component" value="Unassembled WGS sequence"/>
</dbReference>
<dbReference type="CDD" id="cd05379">
    <property type="entry name" value="CAP_bacterial"/>
    <property type="match status" value="1"/>
</dbReference>
<protein>
    <submittedName>
        <fullName evidence="4">Sporulation protein</fullName>
    </submittedName>
</protein>
<feature type="compositionally biased region" description="Polar residues" evidence="1">
    <location>
        <begin position="56"/>
        <end position="65"/>
    </location>
</feature>
<keyword evidence="5" id="KW-1185">Reference proteome</keyword>
<comment type="caution">
    <text evidence="4">The sequence shown here is derived from an EMBL/GenBank/DDBJ whole genome shotgun (WGS) entry which is preliminary data.</text>
</comment>